<proteinExistence type="predicted"/>
<dbReference type="Proteomes" id="UP000763557">
    <property type="component" value="Unassembled WGS sequence"/>
</dbReference>
<sequence length="226" mass="25561">MDTRSKHQPAAEGLQRRSRPRESGEGAGSGPLPGVGLTKRTSFTLPPGVPLDEWSRIGRQIDTIAASSSWWLGDWLIYGQSQYPDLYKRAVEQTSLDYQTLRNYAWVARQYPVARRRPALSFQHHAELASMTAAEQDQWLDRAERFGWSRNELRNRVRASRRVNRSGEAGTDRILKIHMTVPPSQKQRWMRAAASESEQDFVNWMVSVLDNAAAATLRTATPQLGG</sequence>
<dbReference type="RefSeq" id="WP_173136531.1">
    <property type="nucleotide sequence ID" value="NZ_CBCSGW010000009.1"/>
</dbReference>
<name>A0ABX2FAL6_9PSEU</name>
<dbReference type="InterPro" id="IPR049735">
    <property type="entry name" value="NovE/LmbU-like"/>
</dbReference>
<accession>A0ABX2FAL6</accession>
<evidence type="ECO:0000313" key="2">
    <source>
        <dbReference type="EMBL" id="NRN67970.1"/>
    </source>
</evidence>
<evidence type="ECO:0000313" key="3">
    <source>
        <dbReference type="Proteomes" id="UP000763557"/>
    </source>
</evidence>
<organism evidence="2 3">
    <name type="scientific">Kibdelosporangium persicum</name>
    <dbReference type="NCBI Taxonomy" id="2698649"/>
    <lineage>
        <taxon>Bacteria</taxon>
        <taxon>Bacillati</taxon>
        <taxon>Actinomycetota</taxon>
        <taxon>Actinomycetes</taxon>
        <taxon>Pseudonocardiales</taxon>
        <taxon>Pseudonocardiaceae</taxon>
        <taxon>Kibdelosporangium</taxon>
    </lineage>
</organism>
<reference evidence="2 3" key="1">
    <citation type="submission" date="2020-01" db="EMBL/GenBank/DDBJ databases">
        <title>Kibdelosporangium persica a novel Actinomycetes from a hot desert in Iran.</title>
        <authorList>
            <person name="Safaei N."/>
            <person name="Zaburannyi N."/>
            <person name="Mueller R."/>
            <person name="Wink J."/>
        </authorList>
    </citation>
    <scope>NUCLEOTIDE SEQUENCE [LARGE SCALE GENOMIC DNA]</scope>
    <source>
        <strain evidence="2 3">4NS15</strain>
    </source>
</reference>
<feature type="region of interest" description="Disordered" evidence="1">
    <location>
        <begin position="1"/>
        <end position="40"/>
    </location>
</feature>
<comment type="caution">
    <text evidence="2">The sequence shown here is derived from an EMBL/GenBank/DDBJ whole genome shotgun (WGS) entry which is preliminary data.</text>
</comment>
<evidence type="ECO:0000256" key="1">
    <source>
        <dbReference type="SAM" id="MobiDB-lite"/>
    </source>
</evidence>
<protein>
    <submittedName>
        <fullName evidence="2">LmbU and cloE</fullName>
    </submittedName>
</protein>
<gene>
    <name evidence="2" type="ORF">GC106_52110</name>
</gene>
<dbReference type="NCBIfam" id="NF038070">
    <property type="entry name" value="LmbU_fam_TF"/>
    <property type="match status" value="1"/>
</dbReference>
<keyword evidence="3" id="KW-1185">Reference proteome</keyword>
<dbReference type="EMBL" id="JAAATY010000017">
    <property type="protein sequence ID" value="NRN67970.1"/>
    <property type="molecule type" value="Genomic_DNA"/>
</dbReference>